<dbReference type="InterPro" id="IPR017941">
    <property type="entry name" value="Rieske_2Fe-2S"/>
</dbReference>
<dbReference type="GO" id="GO:0046872">
    <property type="term" value="F:metal ion binding"/>
    <property type="evidence" value="ECO:0007669"/>
    <property type="project" value="UniProtKB-KW"/>
</dbReference>
<evidence type="ECO:0000256" key="3">
    <source>
        <dbReference type="ARBA" id="ARBA00023002"/>
    </source>
</evidence>
<dbReference type="PANTHER" id="PTHR43756">
    <property type="entry name" value="CHOLINE MONOOXYGENASE, CHLOROPLASTIC"/>
    <property type="match status" value="1"/>
</dbReference>
<comment type="caution">
    <text evidence="7">The sequence shown here is derived from an EMBL/GenBank/DDBJ whole genome shotgun (WGS) entry which is preliminary data.</text>
</comment>
<evidence type="ECO:0000256" key="1">
    <source>
        <dbReference type="ARBA" id="ARBA00022714"/>
    </source>
</evidence>
<evidence type="ECO:0000256" key="5">
    <source>
        <dbReference type="ARBA" id="ARBA00023014"/>
    </source>
</evidence>
<evidence type="ECO:0000259" key="6">
    <source>
        <dbReference type="PROSITE" id="PS51296"/>
    </source>
</evidence>
<gene>
    <name evidence="7" type="ORF">GGR24_002107</name>
</gene>
<dbReference type="PROSITE" id="PS51296">
    <property type="entry name" value="RIESKE"/>
    <property type="match status" value="1"/>
</dbReference>
<reference evidence="7 8" key="1">
    <citation type="submission" date="2020-08" db="EMBL/GenBank/DDBJ databases">
        <title>Genomic Encyclopedia of Type Strains, Phase IV (KMG-IV): sequencing the most valuable type-strain genomes for metagenomic binning, comparative biology and taxonomic classification.</title>
        <authorList>
            <person name="Goeker M."/>
        </authorList>
    </citation>
    <scope>NUCLEOTIDE SEQUENCE [LARGE SCALE GENOMIC DNA]</scope>
    <source>
        <strain evidence="7 8">DSM 25481</strain>
    </source>
</reference>
<dbReference type="GO" id="GO:0051537">
    <property type="term" value="F:2 iron, 2 sulfur cluster binding"/>
    <property type="evidence" value="ECO:0007669"/>
    <property type="project" value="UniProtKB-KW"/>
</dbReference>
<evidence type="ECO:0000256" key="4">
    <source>
        <dbReference type="ARBA" id="ARBA00023004"/>
    </source>
</evidence>
<dbReference type="EMBL" id="JACIDR010000003">
    <property type="protein sequence ID" value="MBB3973437.1"/>
    <property type="molecule type" value="Genomic_DNA"/>
</dbReference>
<dbReference type="RefSeq" id="WP_183395307.1">
    <property type="nucleotide sequence ID" value="NZ_JACIDR010000003.1"/>
</dbReference>
<keyword evidence="2" id="KW-0479">Metal-binding</keyword>
<keyword evidence="1" id="KW-0001">2Fe-2S</keyword>
<name>A0A7W6D3G9_9HYPH</name>
<keyword evidence="3" id="KW-0560">Oxidoreductase</keyword>
<dbReference type="PANTHER" id="PTHR43756:SF5">
    <property type="entry name" value="CHOLINE MONOOXYGENASE, CHLOROPLASTIC"/>
    <property type="match status" value="1"/>
</dbReference>
<keyword evidence="4" id="KW-0408">Iron</keyword>
<accession>A0A7W6D3G9</accession>
<evidence type="ECO:0000313" key="7">
    <source>
        <dbReference type="EMBL" id="MBB3973437.1"/>
    </source>
</evidence>
<dbReference type="SUPFAM" id="SSF50022">
    <property type="entry name" value="ISP domain"/>
    <property type="match status" value="1"/>
</dbReference>
<sequence>MSNRPDLGYFDEGQDLASPSFYAEALRPEGQARLLPPAAFRSLAFTQLEDEAVWTRDWICVGSHEAIPHVGDLLPFTIGTHGVHVQRTPDGLRARFNKAQHGGCRMVPLQCQTGAKTRCSFTSCGYSRDRPAIPAGELGDGAPAMHQYLGLRPERLLTAQARSWGPLIFVNLDVAPQSPEADLAALNKAAGFFGNHKPARSEELWLEFPANWKLLAQALAAGEPFAEDPGARWLLARTALDGGGDAVTAWLFPNLVLLATARETCVVVLQQTAIGQTLCRVSVYGEAAGADAPARWRETVEARAGTAAAEHLAISRWGTSFRPATAGAPLPLQTDPHGLWLARMLAERVARVPREALPQPLFQNPRS</sequence>
<evidence type="ECO:0000256" key="2">
    <source>
        <dbReference type="ARBA" id="ARBA00022723"/>
    </source>
</evidence>
<evidence type="ECO:0000313" key="8">
    <source>
        <dbReference type="Proteomes" id="UP000528964"/>
    </source>
</evidence>
<dbReference type="GO" id="GO:0016491">
    <property type="term" value="F:oxidoreductase activity"/>
    <property type="evidence" value="ECO:0007669"/>
    <property type="project" value="UniProtKB-KW"/>
</dbReference>
<dbReference type="InterPro" id="IPR001663">
    <property type="entry name" value="Rng_hydr_dOase-A"/>
</dbReference>
<keyword evidence="5" id="KW-0411">Iron-sulfur</keyword>
<keyword evidence="8" id="KW-1185">Reference proteome</keyword>
<organism evidence="7 8">
    <name type="scientific">Hansschlegelia beijingensis</name>
    <dbReference type="NCBI Taxonomy" id="1133344"/>
    <lineage>
        <taxon>Bacteria</taxon>
        <taxon>Pseudomonadati</taxon>
        <taxon>Pseudomonadota</taxon>
        <taxon>Alphaproteobacteria</taxon>
        <taxon>Hyphomicrobiales</taxon>
        <taxon>Methylopilaceae</taxon>
        <taxon>Hansschlegelia</taxon>
    </lineage>
</organism>
<dbReference type="AlphaFoldDB" id="A0A7W6D3G9"/>
<protein>
    <recommendedName>
        <fullName evidence="6">Rieske domain-containing protein</fullName>
    </recommendedName>
</protein>
<dbReference type="Gene3D" id="2.102.10.10">
    <property type="entry name" value="Rieske [2Fe-2S] iron-sulphur domain"/>
    <property type="match status" value="1"/>
</dbReference>
<dbReference type="Proteomes" id="UP000528964">
    <property type="component" value="Unassembled WGS sequence"/>
</dbReference>
<dbReference type="InterPro" id="IPR036922">
    <property type="entry name" value="Rieske_2Fe-2S_sf"/>
</dbReference>
<proteinExistence type="predicted"/>
<feature type="domain" description="Rieske" evidence="6">
    <location>
        <begin position="58"/>
        <end position="170"/>
    </location>
</feature>